<accession>A0ABQ3X8J9</accession>
<evidence type="ECO:0000313" key="1">
    <source>
        <dbReference type="EMBL" id="GID54830.1"/>
    </source>
</evidence>
<name>A0ABQ3X8J9_9ACTN</name>
<keyword evidence="2" id="KW-1185">Reference proteome</keyword>
<proteinExistence type="predicted"/>
<dbReference type="RefSeq" id="WP_203795941.1">
    <property type="nucleotide sequence ID" value="NZ_BAAAQE010000036.1"/>
</dbReference>
<dbReference type="PANTHER" id="PTHR30528">
    <property type="entry name" value="CYTOPLASMIC PROTEIN"/>
    <property type="match status" value="1"/>
</dbReference>
<evidence type="ECO:0000313" key="2">
    <source>
        <dbReference type="Proteomes" id="UP000612282"/>
    </source>
</evidence>
<dbReference type="Proteomes" id="UP000612282">
    <property type="component" value="Unassembled WGS sequence"/>
</dbReference>
<organism evidence="1 2">
    <name type="scientific">Actinoplanes couchii</name>
    <dbReference type="NCBI Taxonomy" id="403638"/>
    <lineage>
        <taxon>Bacteria</taxon>
        <taxon>Bacillati</taxon>
        <taxon>Actinomycetota</taxon>
        <taxon>Actinomycetes</taxon>
        <taxon>Micromonosporales</taxon>
        <taxon>Micromonosporaceae</taxon>
        <taxon>Actinoplanes</taxon>
    </lineage>
</organism>
<sequence length="413" mass="46479">MVGALRTTSELSPRAVRRFVLGRQGLWPGRRVAAADGVRSALTEAGMIQIDPLTVLARSHDLALHGRVLDYRPADLDRLMYTGREFFDYGGTLFVVPMTELPYWRTPMARRAGDERWRVFAAEHPALLDDVRSRLRDEGPLSSRDFGGAGKRGSFRSAKQSANALYYLWLTGELMTHGRRRFERLYGFRDDIAPAGLRHAAPVEDAERYFAGKAFAVIGLATARSWAHRFARLCHRKVDRDEARSRIAAMVDRGEVTPVRVAHSSVVHYVRTEDLPLLEVVARGGVPEAWRPLGPDTTAEVTFLAPLDIVSARGRARELFGFEYLWEVYKPAERRRWGYYTMPVLHGDELVARIDPKLDRETGTLRIEGLWFEDDATARDGDFLDAYAAGLNRLAETFGATRVTGRVPGPNLL</sequence>
<dbReference type="Pfam" id="PF06224">
    <property type="entry name" value="AlkZ-like"/>
    <property type="match status" value="1"/>
</dbReference>
<reference evidence="1 2" key="1">
    <citation type="submission" date="2021-01" db="EMBL/GenBank/DDBJ databases">
        <title>Whole genome shotgun sequence of Actinoplanes couchii NBRC 106145.</title>
        <authorList>
            <person name="Komaki H."/>
            <person name="Tamura T."/>
        </authorList>
    </citation>
    <scope>NUCLEOTIDE SEQUENCE [LARGE SCALE GENOMIC DNA]</scope>
    <source>
        <strain evidence="1 2">NBRC 106145</strain>
    </source>
</reference>
<dbReference type="PANTHER" id="PTHR30528:SF0">
    <property type="entry name" value="CYTOPLASMIC PROTEIN"/>
    <property type="match status" value="1"/>
</dbReference>
<comment type="caution">
    <text evidence="1">The sequence shown here is derived from an EMBL/GenBank/DDBJ whole genome shotgun (WGS) entry which is preliminary data.</text>
</comment>
<dbReference type="EMBL" id="BOMG01000042">
    <property type="protein sequence ID" value="GID54830.1"/>
    <property type="molecule type" value="Genomic_DNA"/>
</dbReference>
<protein>
    <recommendedName>
        <fullName evidence="3">Winged helix-turn-helix domain-containing protein</fullName>
    </recommendedName>
</protein>
<gene>
    <name evidence="1" type="ORF">Aco03nite_032340</name>
</gene>
<evidence type="ECO:0008006" key="3">
    <source>
        <dbReference type="Google" id="ProtNLM"/>
    </source>
</evidence>
<dbReference type="InterPro" id="IPR009351">
    <property type="entry name" value="AlkZ-like"/>
</dbReference>